<comment type="subcellular location">
    <subcellularLocation>
        <location evidence="1 12">Membrane</location>
        <topology evidence="1 12">Multi-pass membrane protein</topology>
    </subcellularLocation>
</comment>
<dbReference type="KEGG" id="muo:115462022"/>
<dbReference type="OrthoDB" id="8876749at2759"/>
<dbReference type="PANTHER" id="PTHR11394">
    <property type="entry name" value="TASTE RECEPTOR TYPE 2"/>
    <property type="match status" value="1"/>
</dbReference>
<comment type="similarity">
    <text evidence="2 11">Belongs to the G-protein coupled receptor T2R family.</text>
</comment>
<dbReference type="Proteomes" id="UP000515156">
    <property type="component" value="Chromosome 2"/>
</dbReference>
<keyword evidence="14" id="KW-1185">Reference proteome</keyword>
<dbReference type="AlphaFoldDB" id="A0A6P7XBI6"/>
<name>A0A6P7XBI6_9AMPH</name>
<keyword evidence="5 12" id="KW-0812">Transmembrane</keyword>
<evidence type="ECO:0000256" key="3">
    <source>
        <dbReference type="ARBA" id="ARBA00022480"/>
    </source>
</evidence>
<evidence type="ECO:0000256" key="11">
    <source>
        <dbReference type="RuleBase" id="RU004423"/>
    </source>
</evidence>
<evidence type="ECO:0000256" key="13">
    <source>
        <dbReference type="SAM" id="Phobius"/>
    </source>
</evidence>
<protein>
    <recommendedName>
        <fullName evidence="12">Taste receptor type 2</fullName>
    </recommendedName>
</protein>
<feature type="transmembrane region" description="Helical" evidence="13">
    <location>
        <begin position="12"/>
        <end position="36"/>
    </location>
</feature>
<dbReference type="GeneID" id="115462022"/>
<feature type="transmembrane region" description="Helical" evidence="13">
    <location>
        <begin position="302"/>
        <end position="324"/>
    </location>
</feature>
<reference evidence="15" key="1">
    <citation type="submission" date="2025-08" db="UniProtKB">
        <authorList>
            <consortium name="RefSeq"/>
        </authorList>
    </citation>
    <scope>IDENTIFICATION</scope>
</reference>
<accession>A0A6P7XBI6</accession>
<keyword evidence="9 12" id="KW-0675">Receptor</keyword>
<dbReference type="FunCoup" id="A0A6P7XBI6">
    <property type="interactions" value="758"/>
</dbReference>
<keyword evidence="3 12" id="KW-0919">Taste</keyword>
<feature type="transmembrane region" description="Helical" evidence="13">
    <location>
        <begin position="137"/>
        <end position="158"/>
    </location>
</feature>
<keyword evidence="6 13" id="KW-1133">Transmembrane helix</keyword>
<dbReference type="Pfam" id="PF05296">
    <property type="entry name" value="TAS2R"/>
    <property type="match status" value="2"/>
</dbReference>
<evidence type="ECO:0000256" key="1">
    <source>
        <dbReference type="ARBA" id="ARBA00004141"/>
    </source>
</evidence>
<keyword evidence="8 12" id="KW-0472">Membrane</keyword>
<feature type="transmembrane region" description="Helical" evidence="13">
    <location>
        <begin position="216"/>
        <end position="242"/>
    </location>
</feature>
<dbReference type="InParanoid" id="A0A6P7XBI6"/>
<evidence type="ECO:0000313" key="15">
    <source>
        <dbReference type="RefSeq" id="XP_030047930.1"/>
    </source>
</evidence>
<evidence type="ECO:0000256" key="10">
    <source>
        <dbReference type="ARBA" id="ARBA00023224"/>
    </source>
</evidence>
<dbReference type="PANTHER" id="PTHR11394:SF47">
    <property type="entry name" value="TASTE RECEPTOR TYPE 2 MEMBER 40"/>
    <property type="match status" value="1"/>
</dbReference>
<dbReference type="CDD" id="cd13950">
    <property type="entry name" value="7tm_TAS2R"/>
    <property type="match status" value="1"/>
</dbReference>
<sequence>MTDYTRGKAPVLVQVITLIITVAFTVLGSVVNGFIVTMNCIEWMKTRNLNSIGIVLISLGAARFCFQWEIMAEKIAFAFYPNYISQVPAINIFTLFWVLLERLSFWFACWLSVLYVVKIANFSHPLFIFLKLIIPRILPWLLLGSTVASLVTCFPLYWGFDMEYRTNSTSDLLPNDSILNNCTLAPDLCKELLNKSIKCVSEYVVKAECGILQKKYAFIIPTVCVGYSLPFFIFCVAAFLLIKSLWNHTRQMKGNTMAFCNPNLEAHFIAIKVISFYLLFSAFYFICMLSDMLDLVTEENPWMLVVSFGVAAYPSLHSVILIWSNSKLRQSWERIFHRGKFPPGGHTSQNH</sequence>
<evidence type="ECO:0000313" key="14">
    <source>
        <dbReference type="Proteomes" id="UP000515156"/>
    </source>
</evidence>
<evidence type="ECO:0000256" key="6">
    <source>
        <dbReference type="ARBA" id="ARBA00022989"/>
    </source>
</evidence>
<gene>
    <name evidence="15" type="primary">LOC115462022</name>
</gene>
<evidence type="ECO:0000256" key="5">
    <source>
        <dbReference type="ARBA" id="ARBA00022692"/>
    </source>
</evidence>
<feature type="transmembrane region" description="Helical" evidence="13">
    <location>
        <begin position="105"/>
        <end position="130"/>
    </location>
</feature>
<evidence type="ECO:0000256" key="7">
    <source>
        <dbReference type="ARBA" id="ARBA00023040"/>
    </source>
</evidence>
<evidence type="ECO:0000256" key="12">
    <source>
        <dbReference type="RuleBase" id="RU004424"/>
    </source>
</evidence>
<evidence type="ECO:0000256" key="8">
    <source>
        <dbReference type="ARBA" id="ARBA00023136"/>
    </source>
</evidence>
<dbReference type="RefSeq" id="XP_030047930.1">
    <property type="nucleotide sequence ID" value="XM_030192070.1"/>
</dbReference>
<dbReference type="SUPFAM" id="SSF81321">
    <property type="entry name" value="Family A G protein-coupled receptor-like"/>
    <property type="match status" value="1"/>
</dbReference>
<dbReference type="GO" id="GO:0004930">
    <property type="term" value="F:G protein-coupled receptor activity"/>
    <property type="evidence" value="ECO:0007669"/>
    <property type="project" value="UniProtKB-KW"/>
</dbReference>
<feature type="transmembrane region" description="Helical" evidence="13">
    <location>
        <begin position="263"/>
        <end position="286"/>
    </location>
</feature>
<feature type="transmembrane region" description="Helical" evidence="13">
    <location>
        <begin position="78"/>
        <end position="99"/>
    </location>
</feature>
<proteinExistence type="inferred from homology"/>
<keyword evidence="4 12" id="KW-0716">Sensory transduction</keyword>
<dbReference type="GO" id="GO:0033038">
    <property type="term" value="F:bitter taste receptor activity"/>
    <property type="evidence" value="ECO:0007669"/>
    <property type="project" value="InterPro"/>
</dbReference>
<evidence type="ECO:0000256" key="9">
    <source>
        <dbReference type="ARBA" id="ARBA00023170"/>
    </source>
</evidence>
<organism evidence="14 15">
    <name type="scientific">Microcaecilia unicolor</name>
    <dbReference type="NCBI Taxonomy" id="1415580"/>
    <lineage>
        <taxon>Eukaryota</taxon>
        <taxon>Metazoa</taxon>
        <taxon>Chordata</taxon>
        <taxon>Craniata</taxon>
        <taxon>Vertebrata</taxon>
        <taxon>Euteleostomi</taxon>
        <taxon>Amphibia</taxon>
        <taxon>Gymnophiona</taxon>
        <taxon>Siphonopidae</taxon>
        <taxon>Microcaecilia</taxon>
    </lineage>
</organism>
<evidence type="ECO:0000256" key="2">
    <source>
        <dbReference type="ARBA" id="ARBA00007376"/>
    </source>
</evidence>
<keyword evidence="7 12" id="KW-0297">G-protein coupled receptor</keyword>
<keyword evidence="10 12" id="KW-0807">Transducer</keyword>
<dbReference type="InterPro" id="IPR007960">
    <property type="entry name" value="TAS2R"/>
</dbReference>
<dbReference type="GO" id="GO:0016020">
    <property type="term" value="C:membrane"/>
    <property type="evidence" value="ECO:0007669"/>
    <property type="project" value="UniProtKB-SubCell"/>
</dbReference>
<evidence type="ECO:0000256" key="4">
    <source>
        <dbReference type="ARBA" id="ARBA00022606"/>
    </source>
</evidence>
<dbReference type="Gene3D" id="1.20.1070.10">
    <property type="entry name" value="Rhodopsin 7-helix transmembrane proteins"/>
    <property type="match status" value="1"/>
</dbReference>